<accession>A0A1B2EMF7</accession>
<dbReference type="OrthoDB" id="3239593at2"/>
<dbReference type="KEGG" id="moc:BB934_25290"/>
<dbReference type="AlphaFoldDB" id="A0A1B2EMF7"/>
<dbReference type="PROSITE" id="PS51318">
    <property type="entry name" value="TAT"/>
    <property type="match status" value="1"/>
</dbReference>
<dbReference type="RefSeq" id="WP_099512201.1">
    <property type="nucleotide sequence ID" value="NZ_CP016616.1"/>
</dbReference>
<organism evidence="3">
    <name type="scientific">Microvirga ossetica</name>
    <dbReference type="NCBI Taxonomy" id="1882682"/>
    <lineage>
        <taxon>Bacteria</taxon>
        <taxon>Pseudomonadati</taxon>
        <taxon>Pseudomonadota</taxon>
        <taxon>Alphaproteobacteria</taxon>
        <taxon>Hyphomicrobiales</taxon>
        <taxon>Methylobacteriaceae</taxon>
        <taxon>Microvirga</taxon>
    </lineage>
</organism>
<feature type="signal peptide" evidence="2">
    <location>
        <begin position="1"/>
        <end position="31"/>
    </location>
</feature>
<feature type="chain" id="PRO_5008536095" evidence="2">
    <location>
        <begin position="32"/>
        <end position="395"/>
    </location>
</feature>
<evidence type="ECO:0000256" key="2">
    <source>
        <dbReference type="SAM" id="SignalP"/>
    </source>
</evidence>
<name>A0A1B2EMF7_9HYPH</name>
<dbReference type="Gene3D" id="3.40.190.10">
    <property type="entry name" value="Periplasmic binding protein-like II"/>
    <property type="match status" value="2"/>
</dbReference>
<dbReference type="PANTHER" id="PTHR42779">
    <property type="entry name" value="PROTEIN YNJB"/>
    <property type="match status" value="1"/>
</dbReference>
<keyword evidence="2" id="KW-0732">Signal</keyword>
<dbReference type="Pfam" id="PF13416">
    <property type="entry name" value="SBP_bac_8"/>
    <property type="match status" value="1"/>
</dbReference>
<evidence type="ECO:0000256" key="1">
    <source>
        <dbReference type="ARBA" id="ARBA00022764"/>
    </source>
</evidence>
<gene>
    <name evidence="3" type="ORF">BB934_25290</name>
</gene>
<reference evidence="3" key="1">
    <citation type="submission" date="2016-07" db="EMBL/GenBank/DDBJ databases">
        <title>Microvirga ossetica sp. nov. a new species of rhizobia isolated from root nodules of the legume species Vicia alpestris Steven originated from North Ossetia region in the Caucasus.</title>
        <authorList>
            <person name="Safronova V.I."/>
            <person name="Kuznetsova I.G."/>
            <person name="Sazanova A.L."/>
            <person name="Belimov A."/>
            <person name="Andronov E."/>
            <person name="Osledkin Y.S."/>
            <person name="Onishchuk O.P."/>
            <person name="Kurchak O.N."/>
            <person name="Shaposhnikov A.I."/>
            <person name="Willems A."/>
            <person name="Tikhonovich I.A."/>
        </authorList>
    </citation>
    <scope>NUCLEOTIDE SEQUENCE [LARGE SCALE GENOMIC DNA]</scope>
    <source>
        <strain evidence="3">V5/3M</strain>
    </source>
</reference>
<dbReference type="PANTHER" id="PTHR42779:SF1">
    <property type="entry name" value="PROTEIN YNJB"/>
    <property type="match status" value="1"/>
</dbReference>
<sequence length="395" mass="42526">MTNLITRRTFVGGAAGAAGVAALGGTSFAQATLPTSPVALNVIDVAGNLALTQKAIENYRKAKPNLVSRITFTKATAPELAGKIKAQQDAGRVDIDLVLTGTDALSAGIEQKLWVDLIPGHANSLPKLDDIYQPAAAKMQGLAKGQGVVVTYYPSGPLLEYMPDKVKTVPTTAEELLAYTKANPGRFLYARPANSGPGRTFIMGLPYILGDSNPQDPAKGWDKTWAYLKELGQNIEYYPSGTGAVMKELGEGSRDMTVSTTGWDINPRVLGVVPKEAKVAALKGFHWVADAHYMCVPKGLPNDKLAVLLDLMTFLLSKEQQAYTYGEGYFYPGPAVKGVTLDMAPPESQAAIKEFGRPEYEKLIADNPIELPLQPDQMVVAFRLWDEQVGGAKRK</sequence>
<keyword evidence="1" id="KW-0574">Periplasm</keyword>
<dbReference type="SUPFAM" id="SSF53850">
    <property type="entry name" value="Periplasmic binding protein-like II"/>
    <property type="match status" value="1"/>
</dbReference>
<proteinExistence type="predicted"/>
<evidence type="ECO:0000313" key="3">
    <source>
        <dbReference type="EMBL" id="ANY81129.1"/>
    </source>
</evidence>
<dbReference type="InterPro" id="IPR006059">
    <property type="entry name" value="SBP"/>
</dbReference>
<dbReference type="InterPro" id="IPR006311">
    <property type="entry name" value="TAT_signal"/>
</dbReference>
<protein>
    <submittedName>
        <fullName evidence="3">ABC transporter substrate-binding protein</fullName>
    </submittedName>
</protein>
<dbReference type="EMBL" id="CP016616">
    <property type="protein sequence ID" value="ANY81129.1"/>
    <property type="molecule type" value="Genomic_DNA"/>
</dbReference>